<keyword evidence="11" id="KW-1185">Reference proteome</keyword>
<evidence type="ECO:0000259" key="9">
    <source>
        <dbReference type="PROSITE" id="PS50929"/>
    </source>
</evidence>
<evidence type="ECO:0000256" key="7">
    <source>
        <dbReference type="SAM" id="Phobius"/>
    </source>
</evidence>
<keyword evidence="4 10" id="KW-0067">ATP-binding</keyword>
<comment type="caution">
    <text evidence="10">The sequence shown here is derived from an EMBL/GenBank/DDBJ whole genome shotgun (WGS) entry which is preliminary data.</text>
</comment>
<reference evidence="11" key="1">
    <citation type="journal article" date="2019" name="Int. J. Syst. Evol. Microbiol.">
        <title>The Global Catalogue of Microorganisms (GCM) 10K type strain sequencing project: providing services to taxonomists for standard genome sequencing and annotation.</title>
        <authorList>
            <consortium name="The Broad Institute Genomics Platform"/>
            <consortium name="The Broad Institute Genome Sequencing Center for Infectious Disease"/>
            <person name="Wu L."/>
            <person name="Ma J."/>
        </authorList>
    </citation>
    <scope>NUCLEOTIDE SEQUENCE [LARGE SCALE GENOMIC DNA]</scope>
    <source>
        <strain evidence="11">CGMCC 1.12470</strain>
    </source>
</reference>
<dbReference type="EMBL" id="JBHUDX010000089">
    <property type="protein sequence ID" value="MFD1662220.1"/>
    <property type="molecule type" value="Genomic_DNA"/>
</dbReference>
<keyword evidence="3" id="KW-0547">Nucleotide-binding</keyword>
<dbReference type="Pfam" id="PF00005">
    <property type="entry name" value="ABC_tran"/>
    <property type="match status" value="1"/>
</dbReference>
<dbReference type="InterPro" id="IPR003439">
    <property type="entry name" value="ABC_transporter-like_ATP-bd"/>
</dbReference>
<evidence type="ECO:0000256" key="6">
    <source>
        <dbReference type="ARBA" id="ARBA00023136"/>
    </source>
</evidence>
<dbReference type="InterPro" id="IPR036640">
    <property type="entry name" value="ABC1_TM_sf"/>
</dbReference>
<dbReference type="InterPro" id="IPR027417">
    <property type="entry name" value="P-loop_NTPase"/>
</dbReference>
<dbReference type="PROSITE" id="PS00211">
    <property type="entry name" value="ABC_TRANSPORTER_1"/>
    <property type="match status" value="1"/>
</dbReference>
<accession>A0ABW4IXV8</accession>
<feature type="transmembrane region" description="Helical" evidence="7">
    <location>
        <begin position="46"/>
        <end position="66"/>
    </location>
</feature>
<dbReference type="GO" id="GO:0005524">
    <property type="term" value="F:ATP binding"/>
    <property type="evidence" value="ECO:0007669"/>
    <property type="project" value="UniProtKB-KW"/>
</dbReference>
<dbReference type="PROSITE" id="PS50893">
    <property type="entry name" value="ABC_TRANSPORTER_2"/>
    <property type="match status" value="1"/>
</dbReference>
<feature type="domain" description="ABC transmembrane type-1" evidence="9">
    <location>
        <begin position="46"/>
        <end position="333"/>
    </location>
</feature>
<evidence type="ECO:0000313" key="10">
    <source>
        <dbReference type="EMBL" id="MFD1662220.1"/>
    </source>
</evidence>
<dbReference type="SMART" id="SM00382">
    <property type="entry name" value="AAA"/>
    <property type="match status" value="1"/>
</dbReference>
<comment type="subcellular location">
    <subcellularLocation>
        <location evidence="1">Cell membrane</location>
        <topology evidence="1">Multi-pass membrane protein</topology>
    </subcellularLocation>
</comment>
<dbReference type="Proteomes" id="UP001597261">
    <property type="component" value="Unassembled WGS sequence"/>
</dbReference>
<evidence type="ECO:0000313" key="11">
    <source>
        <dbReference type="Proteomes" id="UP001597261"/>
    </source>
</evidence>
<gene>
    <name evidence="10" type="ORF">ACFSL4_29520</name>
</gene>
<keyword evidence="2 7" id="KW-0812">Transmembrane</keyword>
<dbReference type="Gene3D" id="3.40.50.300">
    <property type="entry name" value="P-loop containing nucleotide triphosphate hydrolases"/>
    <property type="match status" value="1"/>
</dbReference>
<keyword evidence="5 7" id="KW-1133">Transmembrane helix</keyword>
<evidence type="ECO:0000256" key="5">
    <source>
        <dbReference type="ARBA" id="ARBA00022989"/>
    </source>
</evidence>
<feature type="transmembrane region" description="Helical" evidence="7">
    <location>
        <begin position="86"/>
        <end position="110"/>
    </location>
</feature>
<proteinExistence type="predicted"/>
<dbReference type="InterPro" id="IPR017871">
    <property type="entry name" value="ABC_transporter-like_CS"/>
</dbReference>
<dbReference type="PANTHER" id="PTHR43394:SF1">
    <property type="entry name" value="ATP-BINDING CASSETTE SUB-FAMILY B MEMBER 10, MITOCHONDRIAL"/>
    <property type="match status" value="1"/>
</dbReference>
<evidence type="ECO:0000259" key="8">
    <source>
        <dbReference type="PROSITE" id="PS50893"/>
    </source>
</evidence>
<dbReference type="PROSITE" id="PS50929">
    <property type="entry name" value="ABC_TM1F"/>
    <property type="match status" value="1"/>
</dbReference>
<dbReference type="RefSeq" id="WP_381089484.1">
    <property type="nucleotide sequence ID" value="NZ_JBHUDX010000089.1"/>
</dbReference>
<evidence type="ECO:0000256" key="1">
    <source>
        <dbReference type="ARBA" id="ARBA00004651"/>
    </source>
</evidence>
<evidence type="ECO:0000256" key="2">
    <source>
        <dbReference type="ARBA" id="ARBA00022692"/>
    </source>
</evidence>
<evidence type="ECO:0000256" key="3">
    <source>
        <dbReference type="ARBA" id="ARBA00022741"/>
    </source>
</evidence>
<feature type="transmembrane region" description="Helical" evidence="7">
    <location>
        <begin position="276"/>
        <end position="298"/>
    </location>
</feature>
<dbReference type="PANTHER" id="PTHR43394">
    <property type="entry name" value="ATP-DEPENDENT PERMEASE MDL1, MITOCHONDRIAL"/>
    <property type="match status" value="1"/>
</dbReference>
<dbReference type="InterPro" id="IPR011527">
    <property type="entry name" value="ABC1_TM_dom"/>
</dbReference>
<name>A0ABW4IXV8_9ACTN</name>
<dbReference type="SUPFAM" id="SSF90123">
    <property type="entry name" value="ABC transporter transmembrane region"/>
    <property type="match status" value="1"/>
</dbReference>
<organism evidence="10 11">
    <name type="scientific">Streptomyces caeni</name>
    <dbReference type="NCBI Taxonomy" id="2307231"/>
    <lineage>
        <taxon>Bacteria</taxon>
        <taxon>Bacillati</taxon>
        <taxon>Actinomycetota</taxon>
        <taxon>Actinomycetes</taxon>
        <taxon>Kitasatosporales</taxon>
        <taxon>Streptomycetaceae</taxon>
        <taxon>Streptomyces</taxon>
    </lineage>
</organism>
<dbReference type="InterPro" id="IPR003593">
    <property type="entry name" value="AAA+_ATPase"/>
</dbReference>
<protein>
    <submittedName>
        <fullName evidence="10">ABC transporter ATP-binding protein</fullName>
    </submittedName>
</protein>
<evidence type="ECO:0000256" key="4">
    <source>
        <dbReference type="ARBA" id="ARBA00022840"/>
    </source>
</evidence>
<feature type="domain" description="ABC transporter" evidence="8">
    <location>
        <begin position="366"/>
        <end position="605"/>
    </location>
</feature>
<dbReference type="Gene3D" id="1.20.1560.10">
    <property type="entry name" value="ABC transporter type 1, transmembrane domain"/>
    <property type="match status" value="1"/>
</dbReference>
<dbReference type="SUPFAM" id="SSF52540">
    <property type="entry name" value="P-loop containing nucleoside triphosphate hydrolases"/>
    <property type="match status" value="1"/>
</dbReference>
<sequence>MRYVDLTGSREAAGRSIRMRDMARRLPQLVRRSLALAWRVDRRATIGLLLCQAVTGVMQALGLVAISGTLTALLTSGDVYQRLLQAWPSVALLAGTAGVRALLGITVSWLSSRLGPLMSREAEQMLLTGCAEVELCAYDEPDFNHDREAADRGAQVTGNLIDEGQDLIASSASFVAGAIVLAGVHWVLLPLLVAASLPQALAQVSAARVRYLANLRSNGDLRMLSILRWHIYTKEAADQIRAGTMAGFLSGRYRQTVARINREDRAAADKGARMSLIGALCGGVGSAVVWAAVVWLLATGRISVGHAGTAVFALQTVGQSVRGLVSVGARAVRTGLYMDDWSGFLDKAGGFRMRRGAHRPGPPKKIEVKSVTHRYAGKNQDALSDVTLTLRQGEVTALVGFNGSGKSTLSKLISGLYLPTEGQVLWDGVPTGDAEPQALWKQVALVPQTYARWPLTVRENITLGQPTARGDAAVREACEAAGADEVVDKLGAGLDTLLAREWLNGEELSGGQWQRIALGRAFFRQAGLLVLDEPTANLDPLAEYRIFQRLRGLARDRVVLLVTHRITSVAVADRIVVLDEGRVVQEGTYEELAEQPGLFRQLLSCQVSSDARDDDAQRQASA</sequence>
<dbReference type="InterPro" id="IPR039421">
    <property type="entry name" value="Type_1_exporter"/>
</dbReference>
<keyword evidence="6 7" id="KW-0472">Membrane</keyword>